<reference evidence="3" key="1">
    <citation type="submission" date="2015-08" db="EMBL/GenBank/DDBJ databases">
        <authorList>
            <person name="Varghese N."/>
        </authorList>
    </citation>
    <scope>NUCLEOTIDE SEQUENCE [LARGE SCALE GENOMIC DNA]</scope>
    <source>
        <strain evidence="3">DSM 23407</strain>
    </source>
</reference>
<feature type="compositionally biased region" description="Basic and acidic residues" evidence="1">
    <location>
        <begin position="127"/>
        <end position="142"/>
    </location>
</feature>
<proteinExistence type="predicted"/>
<accession>A0A0K6HLS6</accession>
<evidence type="ECO:0000256" key="1">
    <source>
        <dbReference type="SAM" id="MobiDB-lite"/>
    </source>
</evidence>
<dbReference type="OrthoDB" id="8482151at2"/>
<dbReference type="AlphaFoldDB" id="A0A0K6HLS6"/>
<evidence type="ECO:0000313" key="3">
    <source>
        <dbReference type="Proteomes" id="UP000183900"/>
    </source>
</evidence>
<evidence type="ECO:0000313" key="2">
    <source>
        <dbReference type="EMBL" id="CUA91875.1"/>
    </source>
</evidence>
<organism evidence="2 3">
    <name type="scientific">Pannonibacter indicus</name>
    <dbReference type="NCBI Taxonomy" id="466044"/>
    <lineage>
        <taxon>Bacteria</taxon>
        <taxon>Pseudomonadati</taxon>
        <taxon>Pseudomonadota</taxon>
        <taxon>Alphaproteobacteria</taxon>
        <taxon>Hyphomicrobiales</taxon>
        <taxon>Stappiaceae</taxon>
        <taxon>Pannonibacter</taxon>
    </lineage>
</organism>
<name>A0A0K6HLS6_9HYPH</name>
<gene>
    <name evidence="2" type="ORF">Ga0061067_101144</name>
</gene>
<dbReference type="EMBL" id="CYHE01000001">
    <property type="protein sequence ID" value="CUA91875.1"/>
    <property type="molecule type" value="Genomic_DNA"/>
</dbReference>
<feature type="region of interest" description="Disordered" evidence="1">
    <location>
        <begin position="117"/>
        <end position="142"/>
    </location>
</feature>
<protein>
    <submittedName>
        <fullName evidence="2">Uncharacterized protein</fullName>
    </submittedName>
</protein>
<dbReference type="Proteomes" id="UP000183900">
    <property type="component" value="Unassembled WGS sequence"/>
</dbReference>
<sequence>MELSTDGLCRDLDVLIQCFLENWAEEIGQTCGAPGESRLFNVYPQVITQLSWARTALGQAGELLQLSSSGEVTAVTTCEMAAVFEADGAGAASCCPPVPDSSSDSLMRDALALISQSMRSTSRSAKTLKESENDGRRDRYRS</sequence>
<keyword evidence="3" id="KW-1185">Reference proteome</keyword>
<dbReference type="RefSeq" id="WP_055453923.1">
    <property type="nucleotide sequence ID" value="NZ_CYHE01000001.1"/>
</dbReference>